<dbReference type="Proteomes" id="UP000697472">
    <property type="component" value="Unassembled WGS sequence"/>
</dbReference>
<name>A0ABS2PS64_9STRE</name>
<sequence>MKKLKRKKGLIALATVFLLVAAGAGYFFYDAYFVEDDWGLVETAQDFDDFSFESVSKIEIGKVYDIDQDFKLVDESHFVYYYAENYDQDYLDEAREEAETDDIYPTIWMGEGTYKKSGDDYYLLTTREVKLEFLTVAAYKKKTYSSLTESAITIQQYPAKPQLQKKDGAYIYRTAQQSLQADGSLAETGTVSTTDVTTSDEKLADSVESFLADYKKADSQASSSQAQ</sequence>
<protein>
    <recommendedName>
        <fullName evidence="3">Signal peptide containing protein</fullName>
    </recommendedName>
</protein>
<gene>
    <name evidence="1" type="ORF">JOC28_000646</name>
</gene>
<comment type="caution">
    <text evidence="1">The sequence shown here is derived from an EMBL/GenBank/DDBJ whole genome shotgun (WGS) entry which is preliminary data.</text>
</comment>
<proteinExistence type="predicted"/>
<organism evidence="1 2">
    <name type="scientific">Streptococcus loxodontisalivarius</name>
    <dbReference type="NCBI Taxonomy" id="1349415"/>
    <lineage>
        <taxon>Bacteria</taxon>
        <taxon>Bacillati</taxon>
        <taxon>Bacillota</taxon>
        <taxon>Bacilli</taxon>
        <taxon>Lactobacillales</taxon>
        <taxon>Streptococcaceae</taxon>
        <taxon>Streptococcus</taxon>
    </lineage>
</organism>
<accession>A0ABS2PS64</accession>
<keyword evidence="2" id="KW-1185">Reference proteome</keyword>
<dbReference type="EMBL" id="JAFBEH010000009">
    <property type="protein sequence ID" value="MBM7642349.1"/>
    <property type="molecule type" value="Genomic_DNA"/>
</dbReference>
<reference evidence="1 2" key="1">
    <citation type="submission" date="2021-01" db="EMBL/GenBank/DDBJ databases">
        <title>Genomic Encyclopedia of Type Strains, Phase IV (KMG-IV): sequencing the most valuable type-strain genomes for metagenomic binning, comparative biology and taxonomic classification.</title>
        <authorList>
            <person name="Goeker M."/>
        </authorList>
    </citation>
    <scope>NUCLEOTIDE SEQUENCE [LARGE SCALE GENOMIC DNA]</scope>
    <source>
        <strain evidence="1 2">DSM 27382</strain>
    </source>
</reference>
<evidence type="ECO:0000313" key="2">
    <source>
        <dbReference type="Proteomes" id="UP000697472"/>
    </source>
</evidence>
<evidence type="ECO:0000313" key="1">
    <source>
        <dbReference type="EMBL" id="MBM7642349.1"/>
    </source>
</evidence>
<dbReference type="RefSeq" id="WP_205009199.1">
    <property type="nucleotide sequence ID" value="NZ_JAFBEH010000009.1"/>
</dbReference>
<evidence type="ECO:0008006" key="3">
    <source>
        <dbReference type="Google" id="ProtNLM"/>
    </source>
</evidence>